<evidence type="ECO:0000313" key="2">
    <source>
        <dbReference type="Proteomes" id="UP001431449"/>
    </source>
</evidence>
<dbReference type="InterPro" id="IPR027612">
    <property type="entry name" value="Put_MTase_LIC12133"/>
</dbReference>
<dbReference type="Gene3D" id="3.40.50.150">
    <property type="entry name" value="Vaccinia Virus protein VP39"/>
    <property type="match status" value="1"/>
</dbReference>
<proteinExistence type="predicted"/>
<accession>A0ABT0GKC7</accession>
<gene>
    <name evidence="1" type="ORF">M0G41_14230</name>
</gene>
<dbReference type="EMBL" id="JALNMH010000012">
    <property type="protein sequence ID" value="MCK7594827.1"/>
    <property type="molecule type" value="Genomic_DNA"/>
</dbReference>
<dbReference type="RefSeq" id="WP_248210481.1">
    <property type="nucleotide sequence ID" value="NZ_JALNMH010000012.1"/>
</dbReference>
<dbReference type="Proteomes" id="UP001431449">
    <property type="component" value="Unassembled WGS sequence"/>
</dbReference>
<dbReference type="NCBIfam" id="TIGR04325">
    <property type="entry name" value="MTase_LIC12133"/>
    <property type="match status" value="1"/>
</dbReference>
<dbReference type="GO" id="GO:0008168">
    <property type="term" value="F:methyltransferase activity"/>
    <property type="evidence" value="ECO:0007669"/>
    <property type="project" value="UniProtKB-KW"/>
</dbReference>
<comment type="caution">
    <text evidence="1">The sequence shown here is derived from an EMBL/GenBank/DDBJ whole genome shotgun (WGS) entry which is preliminary data.</text>
</comment>
<keyword evidence="2" id="KW-1185">Reference proteome</keyword>
<dbReference type="SUPFAM" id="SSF53335">
    <property type="entry name" value="S-adenosyl-L-methionine-dependent methyltransferases"/>
    <property type="match status" value="1"/>
</dbReference>
<reference evidence="1" key="1">
    <citation type="submission" date="2022-04" db="EMBL/GenBank/DDBJ databases">
        <title>Lysobacter sp. CAU 1642 isolated from sea sand.</title>
        <authorList>
            <person name="Kim W."/>
        </authorList>
    </citation>
    <scope>NUCLEOTIDE SEQUENCE</scope>
    <source>
        <strain evidence="1">CAU 1642</strain>
    </source>
</reference>
<sequence>MYVSRWSSRIGRLLDRLPPFSWINRALYKRAFARNRHENLFLGVYGSFAEAAAAAPQVKPVGYDNEGSVALYGDELRPRDYPAVFWIDRLVAAGARRVFDLGGYTGIKHYGFSRLIDYPEDLVWTVGDVPAVVEEGRRVAEARGLESRLKFTTDMADMVTADLLFASGSVQFLEESPGAILQRTGARPRWIVLNTSAIHPKLSYITLNSIGTAFCPYRVQSRDSLVAELEALGYRLVDEWRNPGKGITVPFHRECDLEEYRGFCFERANAG</sequence>
<name>A0ABT0GKC7_9GAMM</name>
<protein>
    <submittedName>
        <fullName evidence="1">Methyltransferase, TIGR04325 family</fullName>
        <ecNumber evidence="1">2.1.1.-</ecNumber>
    </submittedName>
</protein>
<evidence type="ECO:0000313" key="1">
    <source>
        <dbReference type="EMBL" id="MCK7594827.1"/>
    </source>
</evidence>
<dbReference type="InterPro" id="IPR029063">
    <property type="entry name" value="SAM-dependent_MTases_sf"/>
</dbReference>
<dbReference type="GO" id="GO:0032259">
    <property type="term" value="P:methylation"/>
    <property type="evidence" value="ECO:0007669"/>
    <property type="project" value="UniProtKB-KW"/>
</dbReference>
<organism evidence="1 2">
    <name type="scientific">Pseudomarimonas salicorniae</name>
    <dbReference type="NCBI Taxonomy" id="2933270"/>
    <lineage>
        <taxon>Bacteria</taxon>
        <taxon>Pseudomonadati</taxon>
        <taxon>Pseudomonadota</taxon>
        <taxon>Gammaproteobacteria</taxon>
        <taxon>Lysobacterales</taxon>
        <taxon>Lysobacteraceae</taxon>
        <taxon>Pseudomarimonas</taxon>
    </lineage>
</organism>
<keyword evidence="1" id="KW-0808">Transferase</keyword>
<keyword evidence="1" id="KW-0489">Methyltransferase</keyword>
<dbReference type="EC" id="2.1.1.-" evidence="1"/>